<reference evidence="6" key="1">
    <citation type="submission" date="2020-01" db="EMBL/GenBank/DDBJ databases">
        <authorList>
            <person name="Hornung B."/>
        </authorList>
    </citation>
    <scope>NUCLEOTIDE SEQUENCE</scope>
    <source>
        <strain evidence="6">PacBioINE</strain>
    </source>
</reference>
<dbReference type="RefSeq" id="WP_338077746.1">
    <property type="nucleotide sequence ID" value="NZ_LR746496.1"/>
</dbReference>
<evidence type="ECO:0000256" key="4">
    <source>
        <dbReference type="SAM" id="MobiDB-lite"/>
    </source>
</evidence>
<feature type="region of interest" description="Disordered" evidence="4">
    <location>
        <begin position="400"/>
        <end position="427"/>
    </location>
</feature>
<evidence type="ECO:0000256" key="3">
    <source>
        <dbReference type="ARBA" id="ARBA00023014"/>
    </source>
</evidence>
<dbReference type="EMBL" id="LR746496">
    <property type="protein sequence ID" value="CAA7603202.1"/>
    <property type="molecule type" value="Genomic_DNA"/>
</dbReference>
<dbReference type="PANTHER" id="PTHR40447">
    <property type="entry name" value="ANAEROBIC SULFITE REDUCTASE SUBUNIT A"/>
    <property type="match status" value="1"/>
</dbReference>
<dbReference type="PANTHER" id="PTHR40447:SF1">
    <property type="entry name" value="ANAEROBIC SULFITE REDUCTASE SUBUNIT A"/>
    <property type="match status" value="1"/>
</dbReference>
<feature type="domain" description="4Fe-4S ferredoxin-type" evidence="5">
    <location>
        <begin position="210"/>
        <end position="242"/>
    </location>
</feature>
<keyword evidence="1" id="KW-0479">Metal-binding</keyword>
<accession>A0A8S0WIA2</accession>
<dbReference type="Gene3D" id="1.10.1060.10">
    <property type="entry name" value="Alpha-helical ferredoxin"/>
    <property type="match status" value="1"/>
</dbReference>
<dbReference type="GO" id="GO:0046872">
    <property type="term" value="F:metal ion binding"/>
    <property type="evidence" value="ECO:0007669"/>
    <property type="project" value="UniProtKB-KW"/>
</dbReference>
<dbReference type="InterPro" id="IPR009051">
    <property type="entry name" value="Helical_ferredxn"/>
</dbReference>
<dbReference type="Pfam" id="PF17179">
    <property type="entry name" value="Fer4_22"/>
    <property type="match status" value="1"/>
</dbReference>
<dbReference type="GO" id="GO:0051536">
    <property type="term" value="F:iron-sulfur cluster binding"/>
    <property type="evidence" value="ECO:0007669"/>
    <property type="project" value="UniProtKB-KW"/>
</dbReference>
<dbReference type="KEGG" id="aacx:DEACI_4025"/>
<evidence type="ECO:0000259" key="5">
    <source>
        <dbReference type="PROSITE" id="PS51379"/>
    </source>
</evidence>
<sequence>MGYLMETAALDELLHLLKPQYRIYGPVKLPGKGRFSDTDLVSYAEIQRSRDIVFDERSFFSPKEILFPVNQTLFYFTESQCREPETDERGLLVFLRACDLEAVKRLDQALLQTGPYPDSYYQEMRAKTKFALLECREEFEGCFCASMGTNESRDYAFSIRPEHGAYLCDVREDLAGLFSRLGKPRDHEPAFVWEHKNPVRLPVHPEAFSDHPLWQEYSERCIACGRCNVVCPTCSCFSLQDIFYDDNPKVGERRRVWASCQIDGFADLAGGHSYRRDKGERMRYKVLHKIHHFKEHFGVNLCVGCGRCDYACPEYISFSRCVNKLAELEDATEAEADANRLSEPAQEVFASNTPAQRIPAPHSVTPSDPAPSMLLPNIPAPSELAIDNFAADNLAPDNFAVDNFAPDDPVRVPPEGSGLRASRGIPRKSDLILTPAEVERDGK</sequence>
<proteinExistence type="predicted"/>
<dbReference type="InterPro" id="IPR014259">
    <property type="entry name" value="Sulphite_reductase_A"/>
</dbReference>
<dbReference type="InterPro" id="IPR017896">
    <property type="entry name" value="4Fe4S_Fe-S-bd"/>
</dbReference>
<dbReference type="PROSITE" id="PS00198">
    <property type="entry name" value="4FE4S_FER_1"/>
    <property type="match status" value="2"/>
</dbReference>
<gene>
    <name evidence="6" type="ORF">DEACI_4025</name>
</gene>
<evidence type="ECO:0000313" key="6">
    <source>
        <dbReference type="EMBL" id="CAA7603202.1"/>
    </source>
</evidence>
<dbReference type="SUPFAM" id="SSF46548">
    <property type="entry name" value="alpha-helical ferredoxin"/>
    <property type="match status" value="1"/>
</dbReference>
<dbReference type="InterPro" id="IPR017900">
    <property type="entry name" value="4Fe4S_Fe_S_CS"/>
</dbReference>
<feature type="domain" description="4Fe-4S ferredoxin-type" evidence="5">
    <location>
        <begin position="293"/>
        <end position="321"/>
    </location>
</feature>
<evidence type="ECO:0000256" key="1">
    <source>
        <dbReference type="ARBA" id="ARBA00022723"/>
    </source>
</evidence>
<evidence type="ECO:0000256" key="2">
    <source>
        <dbReference type="ARBA" id="ARBA00023004"/>
    </source>
</evidence>
<protein>
    <submittedName>
        <fullName evidence="6">Sulphite reductase, subunit A</fullName>
    </submittedName>
</protein>
<keyword evidence="2" id="KW-0408">Iron</keyword>
<keyword evidence="3" id="KW-0411">Iron-sulfur</keyword>
<dbReference type="PROSITE" id="PS51379">
    <property type="entry name" value="4FE4S_FER_2"/>
    <property type="match status" value="2"/>
</dbReference>
<dbReference type="Proteomes" id="UP000836597">
    <property type="component" value="Chromosome"/>
</dbReference>
<organism evidence="6">
    <name type="scientific">Acididesulfobacillus acetoxydans</name>
    <dbReference type="NCBI Taxonomy" id="1561005"/>
    <lineage>
        <taxon>Bacteria</taxon>
        <taxon>Bacillati</taxon>
        <taxon>Bacillota</taxon>
        <taxon>Clostridia</taxon>
        <taxon>Eubacteriales</taxon>
        <taxon>Peptococcaceae</taxon>
        <taxon>Acididesulfobacillus</taxon>
    </lineage>
</organism>
<dbReference type="AlphaFoldDB" id="A0A8S0WIA2"/>
<name>A0A8S0WIA2_9FIRM</name>
<dbReference type="NCBIfam" id="TIGR02910">
    <property type="entry name" value="sulfite_red_A"/>
    <property type="match status" value="1"/>
</dbReference>